<protein>
    <recommendedName>
        <fullName evidence="2">C2H2-type domain-containing protein</fullName>
    </recommendedName>
</protein>
<dbReference type="InterPro" id="IPR013087">
    <property type="entry name" value="Znf_C2H2_type"/>
</dbReference>
<accession>A0AAD9V8T1</accession>
<keyword evidence="4" id="KW-1185">Reference proteome</keyword>
<gene>
    <name evidence="3" type="ORF">P5673_010640</name>
</gene>
<dbReference type="PANTHER" id="PTHR33845:SF1">
    <property type="entry name" value="C2H2-TYPE DOMAIN-CONTAINING PROTEIN"/>
    <property type="match status" value="1"/>
</dbReference>
<organism evidence="3 4">
    <name type="scientific">Acropora cervicornis</name>
    <name type="common">Staghorn coral</name>
    <dbReference type="NCBI Taxonomy" id="6130"/>
    <lineage>
        <taxon>Eukaryota</taxon>
        <taxon>Metazoa</taxon>
        <taxon>Cnidaria</taxon>
        <taxon>Anthozoa</taxon>
        <taxon>Hexacorallia</taxon>
        <taxon>Scleractinia</taxon>
        <taxon>Astrocoeniina</taxon>
        <taxon>Acroporidae</taxon>
        <taxon>Acropora</taxon>
    </lineage>
</organism>
<reference evidence="3" key="1">
    <citation type="journal article" date="2023" name="G3 (Bethesda)">
        <title>Whole genome assembly and annotation of the endangered Caribbean coral Acropora cervicornis.</title>
        <authorList>
            <person name="Selwyn J.D."/>
            <person name="Vollmer S.V."/>
        </authorList>
    </citation>
    <scope>NUCLEOTIDE SEQUENCE</scope>
    <source>
        <strain evidence="3">K2</strain>
    </source>
</reference>
<evidence type="ECO:0000313" key="4">
    <source>
        <dbReference type="Proteomes" id="UP001249851"/>
    </source>
</evidence>
<dbReference type="PROSITE" id="PS00028">
    <property type="entry name" value="ZINC_FINGER_C2H2_1"/>
    <property type="match status" value="1"/>
</dbReference>
<evidence type="ECO:0000313" key="3">
    <source>
        <dbReference type="EMBL" id="KAK2565533.1"/>
    </source>
</evidence>
<dbReference type="GO" id="GO:0008270">
    <property type="term" value="F:zinc ion binding"/>
    <property type="evidence" value="ECO:0007669"/>
    <property type="project" value="UniProtKB-KW"/>
</dbReference>
<dbReference type="Proteomes" id="UP001249851">
    <property type="component" value="Unassembled WGS sequence"/>
</dbReference>
<dbReference type="AlphaFoldDB" id="A0AAD9V8T1"/>
<dbReference type="PANTHER" id="PTHR33845">
    <property type="entry name" value="C2H2-TYPE DOMAIN-CONTAINING PROTEIN"/>
    <property type="match status" value="1"/>
</dbReference>
<keyword evidence="1" id="KW-0479">Metal-binding</keyword>
<dbReference type="EMBL" id="JARQWQ010000019">
    <property type="protein sequence ID" value="KAK2565533.1"/>
    <property type="molecule type" value="Genomic_DNA"/>
</dbReference>
<reference evidence="3" key="2">
    <citation type="journal article" date="2023" name="Science">
        <title>Genomic signatures of disease resistance in endangered staghorn corals.</title>
        <authorList>
            <person name="Vollmer S.V."/>
            <person name="Selwyn J.D."/>
            <person name="Despard B.A."/>
            <person name="Roesel C.L."/>
        </authorList>
    </citation>
    <scope>NUCLEOTIDE SEQUENCE</scope>
    <source>
        <strain evidence="3">K2</strain>
    </source>
</reference>
<evidence type="ECO:0000259" key="2">
    <source>
        <dbReference type="PROSITE" id="PS50157"/>
    </source>
</evidence>
<feature type="domain" description="C2H2-type" evidence="2">
    <location>
        <begin position="324"/>
        <end position="359"/>
    </location>
</feature>
<dbReference type="PROSITE" id="PS50157">
    <property type="entry name" value="ZINC_FINGER_C2H2_2"/>
    <property type="match status" value="1"/>
</dbReference>
<evidence type="ECO:0000256" key="1">
    <source>
        <dbReference type="PROSITE-ProRule" id="PRU00042"/>
    </source>
</evidence>
<proteinExistence type="predicted"/>
<keyword evidence="1" id="KW-0863">Zinc-finger</keyword>
<comment type="caution">
    <text evidence="3">The sequence shown here is derived from an EMBL/GenBank/DDBJ whole genome shotgun (WGS) entry which is preliminary data.</text>
</comment>
<keyword evidence="1" id="KW-0862">Zinc</keyword>
<name>A0AAD9V8T1_ACRCE</name>
<sequence>MKNVLQEVRLGIEGSSWTHYSSEQREDLLYDFDRVKSDILLWKSHIIRSINQEEAKQDAFRSANDTSAILIMDWAMKFLQIRYREKQADWYGKRGLSWHISTVITNNASTGKIELKSYAHIFDSCQQDWYAVCSIIENTLEVIKKDHPQISQVSLRSDEAGCYHNNFLLAAVRDAGKRIGLTFTQYDFSEPQYGKDVCDRILCPMKSAIRRYCDITIDMCTALSERPVQGTTACVCLVNETRKALQVNKVDGFSRYHNFKFELDGFRVWRAYGVGKGKVIPYQDIIVKPQGPTDLVVDVDFFAVKEARTHKATSSDDEQSSGLFICSEPGCQMVFKKFSELESHLDVGEHRQVHKGTETVYEKLRRDWAEKFLTVDNKEETGSALVAHSNEQRDKNEASGSCSDLQLGWALHKPRSQAVRFTDEVKQYLTTKFDLGERTGNKAEPGKVAADMRKSRNPDGLRMFERKDWLTKSQVQGLFSRLAATRRRQGNQEVHVEEVYAEEEEQERRGVLENVEKLDSFSLVMLKEILRYFEVPFASRDRKKNLVVTLSKFLEGCECRV</sequence>